<sequence length="151" mass="16005">MQVSSTVRKWSAGLALFAIVASGVGLAVVLIVGSMSAPKPSERAVAPRTTLAPPQPKVPTPVEFALRVIVTDQTCVPDAACSYKYTIEPKYIGLHPLPETPFTVFYEVLGGNAPQQGEFTVHNDQAQIRKDVILEGPPGAQLKAHVMSVAG</sequence>
<dbReference type="EMBL" id="AP022608">
    <property type="protein sequence ID" value="BBZ19613.1"/>
    <property type="molecule type" value="Genomic_DNA"/>
</dbReference>
<keyword evidence="1" id="KW-0812">Transmembrane</keyword>
<dbReference type="AlphaFoldDB" id="A0A7I7WT47"/>
<dbReference type="KEGG" id="mgad:MGAD_39480"/>
<reference evidence="2 3" key="1">
    <citation type="journal article" date="2019" name="Emerg. Microbes Infect.">
        <title>Comprehensive subspecies identification of 175 nontuberculous mycobacteria species based on 7547 genomic profiles.</title>
        <authorList>
            <person name="Matsumoto Y."/>
            <person name="Kinjo T."/>
            <person name="Motooka D."/>
            <person name="Nabeya D."/>
            <person name="Jung N."/>
            <person name="Uechi K."/>
            <person name="Horii T."/>
            <person name="Iida T."/>
            <person name="Fujita J."/>
            <person name="Nakamura S."/>
        </authorList>
    </citation>
    <scope>NUCLEOTIDE SEQUENCE [LARGE SCALE GENOMIC DNA]</scope>
    <source>
        <strain evidence="2 3">JCM 12688</strain>
    </source>
</reference>
<evidence type="ECO:0000313" key="2">
    <source>
        <dbReference type="EMBL" id="BBZ19613.1"/>
    </source>
</evidence>
<proteinExistence type="predicted"/>
<evidence type="ECO:0000313" key="3">
    <source>
        <dbReference type="Proteomes" id="UP000466187"/>
    </source>
</evidence>
<protein>
    <submittedName>
        <fullName evidence="2">Uncharacterized protein</fullName>
    </submittedName>
</protein>
<evidence type="ECO:0000256" key="1">
    <source>
        <dbReference type="SAM" id="Phobius"/>
    </source>
</evidence>
<dbReference type="Proteomes" id="UP000466187">
    <property type="component" value="Chromosome"/>
</dbReference>
<accession>A0A7I7WT47</accession>
<keyword evidence="1" id="KW-1133">Transmembrane helix</keyword>
<name>A0A7I7WT47_MYCGU</name>
<gene>
    <name evidence="2" type="ORF">MGAD_39480</name>
</gene>
<keyword evidence="1" id="KW-0472">Membrane</keyword>
<organism evidence="2 3">
    <name type="scientific">Mycolicibacterium gadium</name>
    <name type="common">Mycobacterium gadium</name>
    <dbReference type="NCBI Taxonomy" id="1794"/>
    <lineage>
        <taxon>Bacteria</taxon>
        <taxon>Bacillati</taxon>
        <taxon>Actinomycetota</taxon>
        <taxon>Actinomycetes</taxon>
        <taxon>Mycobacteriales</taxon>
        <taxon>Mycobacteriaceae</taxon>
        <taxon>Mycolicibacterium</taxon>
    </lineage>
</organism>
<feature type="transmembrane region" description="Helical" evidence="1">
    <location>
        <begin position="12"/>
        <end position="33"/>
    </location>
</feature>
<dbReference type="RefSeq" id="WP_163688550.1">
    <property type="nucleotide sequence ID" value="NZ_AP022608.1"/>
</dbReference>